<comment type="caution">
    <text evidence="1">The sequence shown here is derived from an EMBL/GenBank/DDBJ whole genome shotgun (WGS) entry which is preliminary data.</text>
</comment>
<organism evidence="1 2">
    <name type="scientific">Reticulomyxa filosa</name>
    <dbReference type="NCBI Taxonomy" id="46433"/>
    <lineage>
        <taxon>Eukaryota</taxon>
        <taxon>Sar</taxon>
        <taxon>Rhizaria</taxon>
        <taxon>Retaria</taxon>
        <taxon>Foraminifera</taxon>
        <taxon>Monothalamids</taxon>
        <taxon>Reticulomyxidae</taxon>
        <taxon>Reticulomyxa</taxon>
    </lineage>
</organism>
<name>X6LNL6_RETFI</name>
<evidence type="ECO:0000313" key="2">
    <source>
        <dbReference type="Proteomes" id="UP000023152"/>
    </source>
</evidence>
<dbReference type="EMBL" id="ASPP01034522">
    <property type="protein sequence ID" value="ETO02951.1"/>
    <property type="molecule type" value="Genomic_DNA"/>
</dbReference>
<feature type="non-terminal residue" evidence="1">
    <location>
        <position position="1"/>
    </location>
</feature>
<dbReference type="Proteomes" id="UP000023152">
    <property type="component" value="Unassembled WGS sequence"/>
</dbReference>
<protein>
    <submittedName>
        <fullName evidence="1">Uncharacterized protein</fullName>
    </submittedName>
</protein>
<reference evidence="1 2" key="1">
    <citation type="journal article" date="2013" name="Curr. Biol.">
        <title>The Genome of the Foraminiferan Reticulomyxa filosa.</title>
        <authorList>
            <person name="Glockner G."/>
            <person name="Hulsmann N."/>
            <person name="Schleicher M."/>
            <person name="Noegel A.A."/>
            <person name="Eichinger L."/>
            <person name="Gallinger C."/>
            <person name="Pawlowski J."/>
            <person name="Sierra R."/>
            <person name="Euteneuer U."/>
            <person name="Pillet L."/>
            <person name="Moustafa A."/>
            <person name="Platzer M."/>
            <person name="Groth M."/>
            <person name="Szafranski K."/>
            <person name="Schliwa M."/>
        </authorList>
    </citation>
    <scope>NUCLEOTIDE SEQUENCE [LARGE SCALE GENOMIC DNA]</scope>
</reference>
<proteinExistence type="predicted"/>
<sequence length="146" mass="16991">NVKIKVKDGKNVTTTAKAEFETKWGSVEVEEHSKTGTTVRFHVDNFFRHWNLRSTERINHNFFKKEKKKKKNNNNKNKDIALRNRVCTSECSISVQDNQYDLAVGGKLELEDNREDGTPLHYQNLLKSYSMGFLYTPTESTQYSLI</sequence>
<evidence type="ECO:0000313" key="1">
    <source>
        <dbReference type="EMBL" id="ETO02951.1"/>
    </source>
</evidence>
<keyword evidence="2" id="KW-1185">Reference proteome</keyword>
<accession>X6LNL6</accession>
<dbReference type="AlphaFoldDB" id="X6LNL6"/>
<gene>
    <name evidence="1" type="ORF">RFI_34459</name>
</gene>